<organism evidence="2 3">
    <name type="scientific">Peptoniphilus koenoeneniae</name>
    <dbReference type="NCBI Taxonomy" id="507751"/>
    <lineage>
        <taxon>Bacteria</taxon>
        <taxon>Bacillati</taxon>
        <taxon>Bacillota</taxon>
        <taxon>Tissierellia</taxon>
        <taxon>Tissierellales</taxon>
        <taxon>Peptoniphilaceae</taxon>
        <taxon>Peptoniphilus</taxon>
    </lineage>
</organism>
<accession>A0ABU0AVL4</accession>
<evidence type="ECO:0000313" key="3">
    <source>
        <dbReference type="Proteomes" id="UP001236559"/>
    </source>
</evidence>
<feature type="transmembrane region" description="Helical" evidence="1">
    <location>
        <begin position="88"/>
        <end position="106"/>
    </location>
</feature>
<protein>
    <submittedName>
        <fullName evidence="2">Branched-subunit amino acid transport protein AzlD</fullName>
    </submittedName>
</protein>
<dbReference type="InterPro" id="IPR008407">
    <property type="entry name" value="Brnchd-chn_aa_trnsp_AzlD"/>
</dbReference>
<keyword evidence="1" id="KW-1133">Transmembrane helix</keyword>
<keyword evidence="1" id="KW-0812">Transmembrane</keyword>
<comment type="caution">
    <text evidence="2">The sequence shown here is derived from an EMBL/GenBank/DDBJ whole genome shotgun (WGS) entry which is preliminary data.</text>
</comment>
<sequence>MERSYFFAAVAIMSLLTILLRALPFIIFSKNNTPKTVEYLGKVLPYSIMAMLVIYCLKDVNVLAGSHGLPEILAILFVVFLEKIKGNALISVFLGTAFYMFLVQVIF</sequence>
<feature type="transmembrane region" description="Helical" evidence="1">
    <location>
        <begin position="39"/>
        <end position="57"/>
    </location>
</feature>
<dbReference type="Proteomes" id="UP001236559">
    <property type="component" value="Unassembled WGS sequence"/>
</dbReference>
<reference evidence="2 3" key="1">
    <citation type="submission" date="2023-07" db="EMBL/GenBank/DDBJ databases">
        <title>Genomic Encyclopedia of Type Strains, Phase IV (KMG-IV): sequencing the most valuable type-strain genomes for metagenomic binning, comparative biology and taxonomic classification.</title>
        <authorList>
            <person name="Goeker M."/>
        </authorList>
    </citation>
    <scope>NUCLEOTIDE SEQUENCE [LARGE SCALE GENOMIC DNA]</scope>
    <source>
        <strain evidence="2 3">DSM 22616</strain>
    </source>
</reference>
<feature type="transmembrane region" description="Helical" evidence="1">
    <location>
        <begin position="6"/>
        <end position="27"/>
    </location>
</feature>
<dbReference type="Pfam" id="PF05437">
    <property type="entry name" value="AzlD"/>
    <property type="match status" value="1"/>
</dbReference>
<evidence type="ECO:0000313" key="2">
    <source>
        <dbReference type="EMBL" id="MDQ0275273.1"/>
    </source>
</evidence>
<dbReference type="PIRSF" id="PIRSF003203">
    <property type="entry name" value="AzlD"/>
    <property type="match status" value="1"/>
</dbReference>
<gene>
    <name evidence="2" type="ORF">J2S72_001298</name>
</gene>
<name>A0ABU0AVL4_9FIRM</name>
<keyword evidence="1" id="KW-0472">Membrane</keyword>
<evidence type="ECO:0000256" key="1">
    <source>
        <dbReference type="SAM" id="Phobius"/>
    </source>
</evidence>
<feature type="transmembrane region" description="Helical" evidence="1">
    <location>
        <begin position="63"/>
        <end position="81"/>
    </location>
</feature>
<dbReference type="RefSeq" id="WP_023056496.1">
    <property type="nucleotide sequence ID" value="NZ_JAUSTN010000006.1"/>
</dbReference>
<dbReference type="EMBL" id="JAUSTN010000006">
    <property type="protein sequence ID" value="MDQ0275273.1"/>
    <property type="molecule type" value="Genomic_DNA"/>
</dbReference>
<keyword evidence="3" id="KW-1185">Reference proteome</keyword>
<proteinExistence type="predicted"/>